<gene>
    <name evidence="16" type="ORF">JFN90_11560</name>
</gene>
<evidence type="ECO:0000256" key="10">
    <source>
        <dbReference type="SAM" id="Coils"/>
    </source>
</evidence>
<keyword evidence="5" id="KW-0547">Nucleotide-binding</keyword>
<dbReference type="SUPFAM" id="SSF47384">
    <property type="entry name" value="Homodimeric domain of signal transducing histidine kinase"/>
    <property type="match status" value="1"/>
</dbReference>
<feature type="transmembrane region" description="Helical" evidence="11">
    <location>
        <begin position="289"/>
        <end position="307"/>
    </location>
</feature>
<dbReference type="InterPro" id="IPR003594">
    <property type="entry name" value="HATPase_dom"/>
</dbReference>
<keyword evidence="7" id="KW-0067">ATP-binding</keyword>
<evidence type="ECO:0000259" key="12">
    <source>
        <dbReference type="PROSITE" id="PS50109"/>
    </source>
</evidence>
<dbReference type="PROSITE" id="PS50109">
    <property type="entry name" value="HIS_KIN"/>
    <property type="match status" value="1"/>
</dbReference>
<dbReference type="Pfam" id="PF00072">
    <property type="entry name" value="Response_reg"/>
    <property type="match status" value="1"/>
</dbReference>
<evidence type="ECO:0000259" key="14">
    <source>
        <dbReference type="PROSITE" id="PS50112"/>
    </source>
</evidence>
<comment type="catalytic activity">
    <reaction evidence="1">
        <text>ATP + protein L-histidine = ADP + protein N-phospho-L-histidine.</text>
        <dbReference type="EC" id="2.7.13.3"/>
    </reaction>
</comment>
<feature type="domain" description="Response regulatory" evidence="13">
    <location>
        <begin position="754"/>
        <end position="870"/>
    </location>
</feature>
<dbReference type="Pfam" id="PF00989">
    <property type="entry name" value="PAS"/>
    <property type="match status" value="1"/>
</dbReference>
<evidence type="ECO:0000256" key="5">
    <source>
        <dbReference type="ARBA" id="ARBA00022741"/>
    </source>
</evidence>
<dbReference type="InterPro" id="IPR036890">
    <property type="entry name" value="HATPase_C_sf"/>
</dbReference>
<dbReference type="InterPro" id="IPR006189">
    <property type="entry name" value="CHASE_dom"/>
</dbReference>
<dbReference type="InterPro" id="IPR036097">
    <property type="entry name" value="HisK_dim/P_sf"/>
</dbReference>
<protein>
    <recommendedName>
        <fullName evidence="2">histidine kinase</fullName>
        <ecNumber evidence="2">2.7.13.3</ecNumber>
    </recommendedName>
</protein>
<dbReference type="Gene3D" id="3.30.565.10">
    <property type="entry name" value="Histidine kinase-like ATPase, C-terminal domain"/>
    <property type="match status" value="1"/>
</dbReference>
<keyword evidence="11" id="KW-1133">Transmembrane helix</keyword>
<evidence type="ECO:0000259" key="13">
    <source>
        <dbReference type="PROSITE" id="PS50110"/>
    </source>
</evidence>
<dbReference type="Gene3D" id="3.40.50.2300">
    <property type="match status" value="1"/>
</dbReference>
<dbReference type="SMART" id="SM00448">
    <property type="entry name" value="REC"/>
    <property type="match status" value="1"/>
</dbReference>
<feature type="modified residue" description="4-aspartylphosphate" evidence="9">
    <location>
        <position position="805"/>
    </location>
</feature>
<evidence type="ECO:0000256" key="4">
    <source>
        <dbReference type="ARBA" id="ARBA00022679"/>
    </source>
</evidence>
<evidence type="ECO:0000256" key="9">
    <source>
        <dbReference type="PROSITE-ProRule" id="PRU00169"/>
    </source>
</evidence>
<evidence type="ECO:0000313" key="17">
    <source>
        <dbReference type="Proteomes" id="UP000641025"/>
    </source>
</evidence>
<evidence type="ECO:0000256" key="6">
    <source>
        <dbReference type="ARBA" id="ARBA00022777"/>
    </source>
</evidence>
<reference evidence="16 17" key="1">
    <citation type="submission" date="2020-12" db="EMBL/GenBank/DDBJ databases">
        <title>Geomonas sp. Red259, isolated from paddy soil.</title>
        <authorList>
            <person name="Xu Z."/>
            <person name="Zhang Z."/>
            <person name="Masuda Y."/>
            <person name="Itoh H."/>
            <person name="Senoo K."/>
        </authorList>
    </citation>
    <scope>NUCLEOTIDE SEQUENCE [LARGE SCALE GENOMIC DNA]</scope>
    <source>
        <strain evidence="16 17">Red259</strain>
    </source>
</reference>
<dbReference type="Pfam" id="PF02518">
    <property type="entry name" value="HATPase_c"/>
    <property type="match status" value="1"/>
</dbReference>
<dbReference type="PANTHER" id="PTHR43065">
    <property type="entry name" value="SENSOR HISTIDINE KINASE"/>
    <property type="match status" value="1"/>
</dbReference>
<evidence type="ECO:0000256" key="8">
    <source>
        <dbReference type="ARBA" id="ARBA00023012"/>
    </source>
</evidence>
<proteinExistence type="predicted"/>
<dbReference type="SUPFAM" id="SSF55874">
    <property type="entry name" value="ATPase domain of HSP90 chaperone/DNA topoisomerase II/histidine kinase"/>
    <property type="match status" value="1"/>
</dbReference>
<feature type="coiled-coil region" evidence="10">
    <location>
        <begin position="309"/>
        <end position="371"/>
    </location>
</feature>
<dbReference type="Gene3D" id="3.30.450.20">
    <property type="entry name" value="PAS domain"/>
    <property type="match status" value="1"/>
</dbReference>
<dbReference type="CDD" id="cd00156">
    <property type="entry name" value="REC"/>
    <property type="match status" value="1"/>
</dbReference>
<dbReference type="CDD" id="cd00130">
    <property type="entry name" value="PAS"/>
    <property type="match status" value="1"/>
</dbReference>
<feature type="transmembrane region" description="Helical" evidence="11">
    <location>
        <begin position="48"/>
        <end position="69"/>
    </location>
</feature>
<keyword evidence="6" id="KW-0418">Kinase</keyword>
<dbReference type="PROSITE" id="PS50112">
    <property type="entry name" value="PAS"/>
    <property type="match status" value="1"/>
</dbReference>
<dbReference type="PROSITE" id="PS50110">
    <property type="entry name" value="RESPONSE_REGULATORY"/>
    <property type="match status" value="1"/>
</dbReference>
<dbReference type="InterPro" id="IPR035965">
    <property type="entry name" value="PAS-like_dom_sf"/>
</dbReference>
<dbReference type="SUPFAM" id="SSF52172">
    <property type="entry name" value="CheY-like"/>
    <property type="match status" value="1"/>
</dbReference>
<organism evidence="16 17">
    <name type="scientific">Geomonas propionica</name>
    <dbReference type="NCBI Taxonomy" id="2798582"/>
    <lineage>
        <taxon>Bacteria</taxon>
        <taxon>Pseudomonadati</taxon>
        <taxon>Thermodesulfobacteriota</taxon>
        <taxon>Desulfuromonadia</taxon>
        <taxon>Geobacterales</taxon>
        <taxon>Geobacteraceae</taxon>
        <taxon>Geomonas</taxon>
    </lineage>
</organism>
<dbReference type="InterPro" id="IPR003661">
    <property type="entry name" value="HisK_dim/P_dom"/>
</dbReference>
<evidence type="ECO:0000256" key="2">
    <source>
        <dbReference type="ARBA" id="ARBA00012438"/>
    </source>
</evidence>
<dbReference type="InterPro" id="IPR005467">
    <property type="entry name" value="His_kinase_dom"/>
</dbReference>
<dbReference type="EMBL" id="JAEMHK010000007">
    <property type="protein sequence ID" value="MBJ6800767.1"/>
    <property type="molecule type" value="Genomic_DNA"/>
</dbReference>
<keyword evidence="8" id="KW-0902">Two-component regulatory system</keyword>
<dbReference type="NCBIfam" id="TIGR00229">
    <property type="entry name" value="sensory_box"/>
    <property type="match status" value="1"/>
</dbReference>
<dbReference type="SMART" id="SM00091">
    <property type="entry name" value="PAS"/>
    <property type="match status" value="1"/>
</dbReference>
<keyword evidence="11" id="KW-0472">Membrane</keyword>
<dbReference type="EC" id="2.7.13.3" evidence="2"/>
<dbReference type="InterPro" id="IPR001789">
    <property type="entry name" value="Sig_transdc_resp-reg_receiver"/>
</dbReference>
<dbReference type="PANTHER" id="PTHR43065:SF42">
    <property type="entry name" value="TWO-COMPONENT SENSOR PPRA"/>
    <property type="match status" value="1"/>
</dbReference>
<keyword evidence="3 9" id="KW-0597">Phosphoprotein</keyword>
<dbReference type="InterPro" id="IPR000014">
    <property type="entry name" value="PAS"/>
</dbReference>
<dbReference type="Pfam" id="PF03924">
    <property type="entry name" value="CHASE"/>
    <property type="match status" value="1"/>
</dbReference>
<evidence type="ECO:0000256" key="7">
    <source>
        <dbReference type="ARBA" id="ARBA00022840"/>
    </source>
</evidence>
<name>A0ABS0YTI5_9BACT</name>
<keyword evidence="11" id="KW-0812">Transmembrane</keyword>
<comment type="caution">
    <text evidence="16">The sequence shown here is derived from an EMBL/GenBank/DDBJ whole genome shotgun (WGS) entry which is preliminary data.</text>
</comment>
<dbReference type="CDD" id="cd00082">
    <property type="entry name" value="HisKA"/>
    <property type="match status" value="1"/>
</dbReference>
<sequence length="876" mass="97833">MKLRAARETGPQHFGPIADEERIAPILRRHAVSYLNGPHPHPRNRSAAVRYSAILLVTFLVVFGLIVWFTEGNNLKAKQNDLASRAKTFTGSLQLTLEGDASYLGLLALDRAAGKLSSRLFQERAGQYVQAHPQLINITWVDAEFYITDVAPLLHNRQIVGLQLNLPEPKRASALAKQLRKPVYTRPFEAIQGSPSFEVWVPVFRGDTFLGLFGGIYSCNDLLQQLVAHAQPHLYHLSLIDQSGRLLATMPHAEALDRSFVRESAVTPPESGVMLRVTRYQGRSDWRLYLLKAISLLLVMGMSYTLYNLKLEIEERKHAEEEIKKQAALLEQEITERQAAQESLQEQAALLEEEVTERWQAEEALRESEERLRLLLDSTGEAIYGIDVDGKCTFCNRACLRMLGYERDSELLGKNIHDIMHHSYPDGRHMPQEECGAHGAMLQGKGSHANDEVFWTSDGSSFPVEYWSYPQVKGGKVVGAVVAFINTTERRHLEEQFRQSQKMESIGRLAGGVAHDFNNMLSVISGAAELSKRKLEDGESIDQYLELIINAARRSSDITRQLLAFSRKEVVSPKPVQLNRLIEDSLKILTRLISEDVKLSFHPAPELWSIMIAPSQVDQILMNLAVNARDAMPDGGNLAIETANVRLPSHYAYLHPEARPGEYVQLAVSDTGHGMDKATAAHIFEPFFTTKGQGKGTGLGLSTVYGIVTQNGGFINVYSEPGQGAVFKIYLPRLQESPAAAPGERTEEGRLSGTILLVEDEEMLLWLTTRLLEEMGLKVIQAQSPLDALKISRERGGEIDLVLTDVVMPEMNGRELAESIHAALPEMKVLFMSGHTSDNVIQRGVIEAGMEYIQKPLEMEKLKGKISQMLAERQKR</sequence>
<keyword evidence="10" id="KW-0175">Coiled coil</keyword>
<feature type="domain" description="Histidine kinase" evidence="12">
    <location>
        <begin position="512"/>
        <end position="735"/>
    </location>
</feature>
<dbReference type="Gene3D" id="1.10.287.130">
    <property type="match status" value="1"/>
</dbReference>
<feature type="domain" description="CHASE" evidence="15">
    <location>
        <begin position="147"/>
        <end position="226"/>
    </location>
</feature>
<dbReference type="PROSITE" id="PS50839">
    <property type="entry name" value="CHASE"/>
    <property type="match status" value="1"/>
</dbReference>
<evidence type="ECO:0000259" key="15">
    <source>
        <dbReference type="PROSITE" id="PS50839"/>
    </source>
</evidence>
<dbReference type="SMART" id="SM01079">
    <property type="entry name" value="CHASE"/>
    <property type="match status" value="1"/>
</dbReference>
<evidence type="ECO:0000256" key="1">
    <source>
        <dbReference type="ARBA" id="ARBA00000085"/>
    </source>
</evidence>
<dbReference type="SMART" id="SM00388">
    <property type="entry name" value="HisKA"/>
    <property type="match status" value="1"/>
</dbReference>
<dbReference type="PRINTS" id="PR00344">
    <property type="entry name" value="BCTRLSENSOR"/>
</dbReference>
<keyword evidence="17" id="KW-1185">Reference proteome</keyword>
<evidence type="ECO:0000256" key="11">
    <source>
        <dbReference type="SAM" id="Phobius"/>
    </source>
</evidence>
<keyword evidence="4" id="KW-0808">Transferase</keyword>
<dbReference type="InterPro" id="IPR004358">
    <property type="entry name" value="Sig_transdc_His_kin-like_C"/>
</dbReference>
<dbReference type="InterPro" id="IPR013767">
    <property type="entry name" value="PAS_fold"/>
</dbReference>
<dbReference type="Pfam" id="PF00512">
    <property type="entry name" value="HisKA"/>
    <property type="match status" value="1"/>
</dbReference>
<accession>A0ABS0YTI5</accession>
<evidence type="ECO:0000256" key="3">
    <source>
        <dbReference type="ARBA" id="ARBA00022553"/>
    </source>
</evidence>
<dbReference type="InterPro" id="IPR011006">
    <property type="entry name" value="CheY-like_superfamily"/>
</dbReference>
<evidence type="ECO:0000313" key="16">
    <source>
        <dbReference type="EMBL" id="MBJ6800767.1"/>
    </source>
</evidence>
<dbReference type="Proteomes" id="UP000641025">
    <property type="component" value="Unassembled WGS sequence"/>
</dbReference>
<feature type="domain" description="PAS" evidence="14">
    <location>
        <begin position="368"/>
        <end position="421"/>
    </location>
</feature>
<dbReference type="SMART" id="SM00387">
    <property type="entry name" value="HATPase_c"/>
    <property type="match status" value="1"/>
</dbReference>
<dbReference type="SUPFAM" id="SSF55785">
    <property type="entry name" value="PYP-like sensor domain (PAS domain)"/>
    <property type="match status" value="1"/>
</dbReference>